<feature type="compositionally biased region" description="Acidic residues" evidence="1">
    <location>
        <begin position="214"/>
        <end position="224"/>
    </location>
</feature>
<keyword evidence="3" id="KW-1185">Reference proteome</keyword>
<name>A0AAD7BJL4_9AGAR</name>
<reference evidence="2" key="1">
    <citation type="submission" date="2023-03" db="EMBL/GenBank/DDBJ databases">
        <title>Massive genome expansion in bonnet fungi (Mycena s.s.) driven by repeated elements and novel gene families across ecological guilds.</title>
        <authorList>
            <consortium name="Lawrence Berkeley National Laboratory"/>
            <person name="Harder C.B."/>
            <person name="Miyauchi S."/>
            <person name="Viragh M."/>
            <person name="Kuo A."/>
            <person name="Thoen E."/>
            <person name="Andreopoulos B."/>
            <person name="Lu D."/>
            <person name="Skrede I."/>
            <person name="Drula E."/>
            <person name="Henrissat B."/>
            <person name="Morin E."/>
            <person name="Kohler A."/>
            <person name="Barry K."/>
            <person name="LaButti K."/>
            <person name="Morin E."/>
            <person name="Salamov A."/>
            <person name="Lipzen A."/>
            <person name="Mereny Z."/>
            <person name="Hegedus B."/>
            <person name="Baldrian P."/>
            <person name="Stursova M."/>
            <person name="Weitz H."/>
            <person name="Taylor A."/>
            <person name="Grigoriev I.V."/>
            <person name="Nagy L.G."/>
            <person name="Martin F."/>
            <person name="Kauserud H."/>
        </authorList>
    </citation>
    <scope>NUCLEOTIDE SEQUENCE</scope>
    <source>
        <strain evidence="2">9284</strain>
    </source>
</reference>
<feature type="compositionally biased region" description="Pro residues" evidence="1">
    <location>
        <begin position="129"/>
        <end position="140"/>
    </location>
</feature>
<gene>
    <name evidence="2" type="ORF">FB45DRAFT_925102</name>
</gene>
<feature type="compositionally biased region" description="Low complexity" evidence="1">
    <location>
        <begin position="259"/>
        <end position="270"/>
    </location>
</feature>
<accession>A0AAD7BJL4</accession>
<feature type="compositionally biased region" description="Low complexity" evidence="1">
    <location>
        <begin position="12"/>
        <end position="31"/>
    </location>
</feature>
<evidence type="ECO:0000313" key="2">
    <source>
        <dbReference type="EMBL" id="KAJ7623257.1"/>
    </source>
</evidence>
<feature type="compositionally biased region" description="Polar residues" evidence="1">
    <location>
        <begin position="108"/>
        <end position="126"/>
    </location>
</feature>
<dbReference type="EMBL" id="JARKIF010000014">
    <property type="protein sequence ID" value="KAJ7623257.1"/>
    <property type="molecule type" value="Genomic_DNA"/>
</dbReference>
<evidence type="ECO:0000256" key="1">
    <source>
        <dbReference type="SAM" id="MobiDB-lite"/>
    </source>
</evidence>
<feature type="region of interest" description="Disordered" evidence="1">
    <location>
        <begin position="11"/>
        <end position="52"/>
    </location>
</feature>
<sequence>MFDNQYSAFFTSGLLSPPTSPPASLRSSQSSWILGPRRGSLPTDSPSLSTTDDASMFYFTLQPKRDKDEFRSFLSLDLAESQSLRSRSVRRAPSSAVDLSPVPDSPSVIPQSPFGSRYSPSTSSRPLPSAKPVPASPLPSVPGFFTPPLTPAAELPPSQARPMRKPSIASQATRASATTSTVSTRYRRKRRSKALACLEGRRPAVPTGNFMSLSEDEEEEEDVPESPRRPVSADDLSDDQLIMLIARLEDGDIDSAPQTSTRSSWASSTRSWERRRRGKKPSGVLKSFMDFHNDEDTSRFPWRSFIEIAT</sequence>
<protein>
    <submittedName>
        <fullName evidence="2">Uncharacterized protein</fullName>
    </submittedName>
</protein>
<feature type="compositionally biased region" description="Low complexity" evidence="1">
    <location>
        <begin position="167"/>
        <end position="184"/>
    </location>
</feature>
<feature type="compositionally biased region" description="Low complexity" evidence="1">
    <location>
        <begin position="40"/>
        <end position="52"/>
    </location>
</feature>
<feature type="region of interest" description="Disordered" evidence="1">
    <location>
        <begin position="206"/>
        <end position="236"/>
    </location>
</feature>
<feature type="region of interest" description="Disordered" evidence="1">
    <location>
        <begin position="81"/>
        <end position="192"/>
    </location>
</feature>
<dbReference type="AlphaFoldDB" id="A0AAD7BJL4"/>
<dbReference type="Proteomes" id="UP001221142">
    <property type="component" value="Unassembled WGS sequence"/>
</dbReference>
<evidence type="ECO:0000313" key="3">
    <source>
        <dbReference type="Proteomes" id="UP001221142"/>
    </source>
</evidence>
<feature type="region of interest" description="Disordered" evidence="1">
    <location>
        <begin position="251"/>
        <end position="287"/>
    </location>
</feature>
<comment type="caution">
    <text evidence="2">The sequence shown here is derived from an EMBL/GenBank/DDBJ whole genome shotgun (WGS) entry which is preliminary data.</text>
</comment>
<proteinExistence type="predicted"/>
<organism evidence="2 3">
    <name type="scientific">Roridomyces roridus</name>
    <dbReference type="NCBI Taxonomy" id="1738132"/>
    <lineage>
        <taxon>Eukaryota</taxon>
        <taxon>Fungi</taxon>
        <taxon>Dikarya</taxon>
        <taxon>Basidiomycota</taxon>
        <taxon>Agaricomycotina</taxon>
        <taxon>Agaricomycetes</taxon>
        <taxon>Agaricomycetidae</taxon>
        <taxon>Agaricales</taxon>
        <taxon>Marasmiineae</taxon>
        <taxon>Mycenaceae</taxon>
        <taxon>Roridomyces</taxon>
    </lineage>
</organism>